<sequence length="55" mass="5788">GRQGRHPHPLGVPGQAAAARAQADGAHDGEDPGRQHQQRDGQPGPSEVGERLYDV</sequence>
<feature type="non-terminal residue" evidence="2">
    <location>
        <position position="1"/>
    </location>
</feature>
<dbReference type="AlphaFoldDB" id="A0A6J4T2Q3"/>
<feature type="region of interest" description="Disordered" evidence="1">
    <location>
        <begin position="1"/>
        <end position="55"/>
    </location>
</feature>
<feature type="non-terminal residue" evidence="2">
    <location>
        <position position="55"/>
    </location>
</feature>
<evidence type="ECO:0000256" key="1">
    <source>
        <dbReference type="SAM" id="MobiDB-lite"/>
    </source>
</evidence>
<evidence type="ECO:0000313" key="2">
    <source>
        <dbReference type="EMBL" id="CAA9511772.1"/>
    </source>
</evidence>
<gene>
    <name evidence="2" type="ORF">AVDCRST_MAG69-2510</name>
</gene>
<name>A0A6J4T2Q3_9ACTN</name>
<feature type="compositionally biased region" description="Low complexity" evidence="1">
    <location>
        <begin position="14"/>
        <end position="24"/>
    </location>
</feature>
<dbReference type="EMBL" id="CADCVP010000272">
    <property type="protein sequence ID" value="CAA9511772.1"/>
    <property type="molecule type" value="Genomic_DNA"/>
</dbReference>
<reference evidence="2" key="1">
    <citation type="submission" date="2020-02" db="EMBL/GenBank/DDBJ databases">
        <authorList>
            <person name="Meier V. D."/>
        </authorList>
    </citation>
    <scope>NUCLEOTIDE SEQUENCE</scope>
    <source>
        <strain evidence="2">AVDCRST_MAG69</strain>
    </source>
</reference>
<feature type="compositionally biased region" description="Basic and acidic residues" evidence="1">
    <location>
        <begin position="25"/>
        <end position="39"/>
    </location>
</feature>
<protein>
    <submittedName>
        <fullName evidence="2">Uncharacterized protein</fullName>
    </submittedName>
</protein>
<organism evidence="2">
    <name type="scientific">uncultured Solirubrobacteraceae bacterium</name>
    <dbReference type="NCBI Taxonomy" id="1162706"/>
    <lineage>
        <taxon>Bacteria</taxon>
        <taxon>Bacillati</taxon>
        <taxon>Actinomycetota</taxon>
        <taxon>Thermoleophilia</taxon>
        <taxon>Solirubrobacterales</taxon>
        <taxon>Solirubrobacteraceae</taxon>
        <taxon>environmental samples</taxon>
    </lineage>
</organism>
<accession>A0A6J4T2Q3</accession>
<proteinExistence type="predicted"/>